<evidence type="ECO:0000259" key="14">
    <source>
        <dbReference type="Pfam" id="PF02096"/>
    </source>
</evidence>
<keyword evidence="7 13" id="KW-0653">Protein transport</keyword>
<name>A0A0X9VZ14_9GAMM</name>
<evidence type="ECO:0000256" key="9">
    <source>
        <dbReference type="ARBA" id="ARBA00023136"/>
    </source>
</evidence>
<evidence type="ECO:0000259" key="15">
    <source>
        <dbReference type="Pfam" id="PF14849"/>
    </source>
</evidence>
<dbReference type="Proteomes" id="UP000069926">
    <property type="component" value="Chromosome"/>
</dbReference>
<dbReference type="Pfam" id="PF02096">
    <property type="entry name" value="60KD_IMP"/>
    <property type="match status" value="1"/>
</dbReference>
<evidence type="ECO:0000256" key="3">
    <source>
        <dbReference type="ARBA" id="ARBA00015325"/>
    </source>
</evidence>
<keyword evidence="6 13" id="KW-0812">Transmembrane</keyword>
<evidence type="ECO:0000256" key="7">
    <source>
        <dbReference type="ARBA" id="ARBA00022927"/>
    </source>
</evidence>
<organism evidence="16 17">
    <name type="scientific">Candidatus Arsenophonus lipoptenae</name>
    <dbReference type="NCBI Taxonomy" id="634113"/>
    <lineage>
        <taxon>Bacteria</taxon>
        <taxon>Pseudomonadati</taxon>
        <taxon>Pseudomonadota</taxon>
        <taxon>Gammaproteobacteria</taxon>
        <taxon>Enterobacterales</taxon>
        <taxon>Morganellaceae</taxon>
        <taxon>Arsenophonus</taxon>
    </lineage>
</organism>
<dbReference type="KEGG" id="asy:AUT07_00346"/>
<dbReference type="EMBL" id="CP013920">
    <property type="protein sequence ID" value="AMA64925.1"/>
    <property type="molecule type" value="Genomic_DNA"/>
</dbReference>
<dbReference type="NCBIfam" id="NF002352">
    <property type="entry name" value="PRK01318.1-3"/>
    <property type="match status" value="1"/>
</dbReference>
<protein>
    <recommendedName>
        <fullName evidence="3 13">Membrane protein insertase YidC</fullName>
    </recommendedName>
    <alternativeName>
        <fullName evidence="12 13">Foldase YidC</fullName>
    </alternativeName>
    <alternativeName>
        <fullName evidence="11 13">Membrane integrase YidC</fullName>
    </alternativeName>
    <alternativeName>
        <fullName evidence="13">Membrane protein YidC</fullName>
    </alternativeName>
</protein>
<feature type="domain" description="Membrane insertase YidC N-terminal" evidence="15">
    <location>
        <begin position="60"/>
        <end position="343"/>
    </location>
</feature>
<dbReference type="GO" id="GO:0051205">
    <property type="term" value="P:protein insertion into membrane"/>
    <property type="evidence" value="ECO:0007669"/>
    <property type="project" value="TreeGrafter"/>
</dbReference>
<feature type="transmembrane region" description="Helical" evidence="13">
    <location>
        <begin position="420"/>
        <end position="441"/>
    </location>
</feature>
<dbReference type="Gene3D" id="2.70.98.90">
    <property type="match status" value="1"/>
</dbReference>
<dbReference type="HAMAP" id="MF_01810">
    <property type="entry name" value="YidC_type1"/>
    <property type="match status" value="1"/>
</dbReference>
<evidence type="ECO:0000256" key="11">
    <source>
        <dbReference type="ARBA" id="ARBA00033245"/>
    </source>
</evidence>
<sequence>MDAQRNLLFISLIFVSFLIWHTWESDKILFMKNNQKIKLDMLTYDNNEGININNNPDQFIKVKTDVLELLINKRGGDINTADLLSYPKILHSSDPYRLLYTSKDFIYQAQSGLIGKDGPDDYVYNNGLRPLYKSNSNNYILQNGQNKLCIYLDFIDKNGVLYKKIYTLKRGQYDILVEYHIYNNSSKSLVMEFFGQLKQTIELPKTRDIVNNDLYFHSYRGAVYSSDEINYKKYSFNDIINSDLNINTKGGWIAMLQQYFATAWIPDHQSKNTFYTINLDKNIAVIGYKSSSIKIDANSNKKYISTLWIGPELQSELAAIAPYLDLTVDYGWFWFISQTLFKLLKFINNIIGNWGVSIIVITFIVRGIMYPLTKAQYTSMAKMRLLQPKITAIKERIGNDKQRMSQEMIDLYKSEKVNPLGGCLPLLIQMPIFLALYYMLMCSVELRHAPFVGWIEDLSSQDPYYILPLFMGFTMYIIQKMSPTTVTDPIQHKVMVYMPVIFAVFFLWLPSGLVLYYIISNLVTIIQQYIIYHGLERRGLHK</sequence>
<keyword evidence="17" id="KW-1185">Reference proteome</keyword>
<evidence type="ECO:0000256" key="8">
    <source>
        <dbReference type="ARBA" id="ARBA00022989"/>
    </source>
</evidence>
<dbReference type="PRINTS" id="PR01900">
    <property type="entry name" value="YIDCPROTEIN"/>
</dbReference>
<evidence type="ECO:0000313" key="16">
    <source>
        <dbReference type="EMBL" id="AMA64925.1"/>
    </source>
</evidence>
<dbReference type="PATRIC" id="fig|634113.3.peg.337"/>
<reference evidence="16 17" key="1">
    <citation type="submission" date="2016-01" db="EMBL/GenBank/DDBJ databases">
        <title>Genome sequence of Ca. Arsenophonus lipopteni, the exclusive symbiont of a blood sucking fly Lipoptena cervi (Diptera: Hippoboscidae).</title>
        <authorList>
            <person name="Novakova E."/>
            <person name="Hypsa V."/>
            <person name="Nguyen P."/>
            <person name="Husnik F."/>
            <person name="Darby A.C."/>
        </authorList>
    </citation>
    <scope>NUCLEOTIDE SEQUENCE [LARGE SCALE GENOMIC DNA]</scope>
    <source>
        <strain evidence="16 17">CB</strain>
    </source>
</reference>
<dbReference type="STRING" id="634113.AUT07_00346"/>
<evidence type="ECO:0000256" key="5">
    <source>
        <dbReference type="ARBA" id="ARBA00022475"/>
    </source>
</evidence>
<dbReference type="OrthoDB" id="9780552at2"/>
<dbReference type="NCBIfam" id="NF002351">
    <property type="entry name" value="PRK01318.1-1"/>
    <property type="match status" value="1"/>
</dbReference>
<dbReference type="InterPro" id="IPR001708">
    <property type="entry name" value="YidC/ALB3/OXA1/COX18"/>
</dbReference>
<feature type="transmembrane region" description="Helical" evidence="13">
    <location>
        <begin position="7"/>
        <end position="23"/>
    </location>
</feature>
<keyword evidence="8 13" id="KW-1133">Transmembrane helix</keyword>
<dbReference type="InterPro" id="IPR038221">
    <property type="entry name" value="YidC_periplasmic_sf"/>
</dbReference>
<dbReference type="CDD" id="cd20070">
    <property type="entry name" value="5TM_YidC_Alb3"/>
    <property type="match status" value="1"/>
</dbReference>
<evidence type="ECO:0000313" key="17">
    <source>
        <dbReference type="Proteomes" id="UP000069926"/>
    </source>
</evidence>
<feature type="transmembrane region" description="Helical" evidence="13">
    <location>
        <begin position="490"/>
        <end position="508"/>
    </location>
</feature>
<dbReference type="InterPro" id="IPR047196">
    <property type="entry name" value="YidC_ALB_C"/>
</dbReference>
<dbReference type="GO" id="GO:0032977">
    <property type="term" value="F:membrane insertase activity"/>
    <property type="evidence" value="ECO:0007669"/>
    <property type="project" value="InterPro"/>
</dbReference>
<comment type="similarity">
    <text evidence="2 13">Belongs to the OXA1/ALB3/YidC family. Type 1 subfamily.</text>
</comment>
<dbReference type="InterPro" id="IPR028053">
    <property type="entry name" value="Membr_insert_YidC_N"/>
</dbReference>
<evidence type="ECO:0000256" key="1">
    <source>
        <dbReference type="ARBA" id="ARBA00004429"/>
    </source>
</evidence>
<feature type="transmembrane region" description="Helical" evidence="13">
    <location>
        <begin position="351"/>
        <end position="373"/>
    </location>
</feature>
<evidence type="ECO:0000256" key="13">
    <source>
        <dbReference type="HAMAP-Rule" id="MF_01810"/>
    </source>
</evidence>
<dbReference type="PANTHER" id="PTHR12428">
    <property type="entry name" value="OXA1"/>
    <property type="match status" value="1"/>
</dbReference>
<comment type="subcellular location">
    <subcellularLocation>
        <location evidence="1">Cell inner membrane</location>
        <topology evidence="1">Multi-pass membrane protein</topology>
    </subcellularLocation>
    <subcellularLocation>
        <location evidence="13">Cell membrane</location>
        <topology evidence="13">Multi-pass membrane protein</topology>
    </subcellularLocation>
</comment>
<dbReference type="PANTHER" id="PTHR12428:SF65">
    <property type="entry name" value="CYTOCHROME C OXIDASE ASSEMBLY PROTEIN COX18, MITOCHONDRIAL"/>
    <property type="match status" value="1"/>
</dbReference>
<keyword evidence="9 13" id="KW-0472">Membrane</keyword>
<dbReference type="InterPro" id="IPR019998">
    <property type="entry name" value="Membr_insert_YidC"/>
</dbReference>
<proteinExistence type="inferred from homology"/>
<comment type="function">
    <text evidence="13">Required for the insertion and/or proper folding and/or complex formation of integral membrane proteins into the membrane. Involved in integration of membrane proteins that insert both dependently and independently of the Sec translocase complex, as well as at least some lipoproteins. Aids folding of multispanning membrane proteins.</text>
</comment>
<evidence type="ECO:0000256" key="12">
    <source>
        <dbReference type="ARBA" id="ARBA00033342"/>
    </source>
</evidence>
<dbReference type="NCBIfam" id="TIGR03592">
    <property type="entry name" value="yidC_oxa1_cterm"/>
    <property type="match status" value="1"/>
</dbReference>
<evidence type="ECO:0000256" key="6">
    <source>
        <dbReference type="ARBA" id="ARBA00022692"/>
    </source>
</evidence>
<feature type="domain" description="Membrane insertase YidC/Oxa/ALB C-terminal" evidence="14">
    <location>
        <begin position="354"/>
        <end position="532"/>
    </location>
</feature>
<dbReference type="GO" id="GO:0005886">
    <property type="term" value="C:plasma membrane"/>
    <property type="evidence" value="ECO:0007669"/>
    <property type="project" value="UniProtKB-SubCell"/>
</dbReference>
<comment type="subunit">
    <text evidence="13">Interacts with the Sec translocase complex via SecD. Specifically interacts with transmembrane segments of nascent integral membrane proteins during membrane integration.</text>
</comment>
<dbReference type="RefSeq" id="WP_066283379.1">
    <property type="nucleotide sequence ID" value="NZ_CP013920.1"/>
</dbReference>
<dbReference type="GO" id="GO:0015031">
    <property type="term" value="P:protein transport"/>
    <property type="evidence" value="ECO:0007669"/>
    <property type="project" value="UniProtKB-KW"/>
</dbReference>
<keyword evidence="4 13" id="KW-0813">Transport</keyword>
<dbReference type="InterPro" id="IPR028055">
    <property type="entry name" value="YidC/Oxa/ALB_C"/>
</dbReference>
<dbReference type="NCBIfam" id="TIGR03593">
    <property type="entry name" value="yidC_nterm"/>
    <property type="match status" value="1"/>
</dbReference>
<dbReference type="CDD" id="cd19961">
    <property type="entry name" value="EcYidC-like_peri"/>
    <property type="match status" value="1"/>
</dbReference>
<keyword evidence="10 13" id="KW-0143">Chaperone</keyword>
<keyword evidence="5 13" id="KW-1003">Cell membrane</keyword>
<accession>A0A0X9VZ14</accession>
<dbReference type="PRINTS" id="PR00701">
    <property type="entry name" value="60KDINNERMP"/>
</dbReference>
<dbReference type="AlphaFoldDB" id="A0A0X9VZ14"/>
<evidence type="ECO:0000256" key="4">
    <source>
        <dbReference type="ARBA" id="ARBA00022448"/>
    </source>
</evidence>
<evidence type="ECO:0000256" key="2">
    <source>
        <dbReference type="ARBA" id="ARBA00010527"/>
    </source>
</evidence>
<dbReference type="Pfam" id="PF14849">
    <property type="entry name" value="YidC_periplas"/>
    <property type="match status" value="1"/>
</dbReference>
<gene>
    <name evidence="13 16" type="primary">yidC</name>
    <name evidence="16" type="ORF">AUT07_00346</name>
</gene>
<evidence type="ECO:0000256" key="10">
    <source>
        <dbReference type="ARBA" id="ARBA00023186"/>
    </source>
</evidence>